<feature type="transmembrane region" description="Helical" evidence="6">
    <location>
        <begin position="486"/>
        <end position="505"/>
    </location>
</feature>
<evidence type="ECO:0000256" key="5">
    <source>
        <dbReference type="SAM" id="MobiDB-lite"/>
    </source>
</evidence>
<dbReference type="GO" id="GO:0015174">
    <property type="term" value="F:basic amino acid transmembrane transporter activity"/>
    <property type="evidence" value="ECO:0007669"/>
    <property type="project" value="TreeGrafter"/>
</dbReference>
<organism evidence="8 9">
    <name type="scientific">Penicillium camemberti (strain FM 013)</name>
    <dbReference type="NCBI Taxonomy" id="1429867"/>
    <lineage>
        <taxon>Eukaryota</taxon>
        <taxon>Fungi</taxon>
        <taxon>Dikarya</taxon>
        <taxon>Ascomycota</taxon>
        <taxon>Pezizomycotina</taxon>
        <taxon>Eurotiomycetes</taxon>
        <taxon>Eurotiomycetidae</taxon>
        <taxon>Eurotiales</taxon>
        <taxon>Aspergillaceae</taxon>
        <taxon>Penicillium</taxon>
    </lineage>
</organism>
<feature type="transmembrane region" description="Helical" evidence="6">
    <location>
        <begin position="229"/>
        <end position="249"/>
    </location>
</feature>
<dbReference type="PANTHER" id="PTHR23501:SF33">
    <property type="entry name" value="MAJOR FACILITATOR SUPERFAMILY (MFS) PROFILE DOMAIN-CONTAINING PROTEIN"/>
    <property type="match status" value="1"/>
</dbReference>
<reference evidence="8 9" key="1">
    <citation type="journal article" date="2014" name="Nat. Commun.">
        <title>Multiple recent horizontal transfers of a large genomic region in cheese making fungi.</title>
        <authorList>
            <person name="Cheeseman K."/>
            <person name="Ropars J."/>
            <person name="Renault P."/>
            <person name="Dupont J."/>
            <person name="Gouzy J."/>
            <person name="Branca A."/>
            <person name="Abraham A.L."/>
            <person name="Ceppi M."/>
            <person name="Conseiller E."/>
            <person name="Debuchy R."/>
            <person name="Malagnac F."/>
            <person name="Goarin A."/>
            <person name="Silar P."/>
            <person name="Lacoste S."/>
            <person name="Sallet E."/>
            <person name="Bensimon A."/>
            <person name="Giraud T."/>
            <person name="Brygoo Y."/>
        </authorList>
    </citation>
    <scope>NUCLEOTIDE SEQUENCE [LARGE SCALE GENOMIC DNA]</scope>
    <source>
        <strain evidence="9">FM 013</strain>
    </source>
</reference>
<feature type="transmembrane region" description="Helical" evidence="6">
    <location>
        <begin position="379"/>
        <end position="403"/>
    </location>
</feature>
<gene>
    <name evidence="8" type="ORF">PCAMFM013_S020g000154</name>
</gene>
<dbReference type="InterPro" id="IPR036259">
    <property type="entry name" value="MFS_trans_sf"/>
</dbReference>
<feature type="transmembrane region" description="Helical" evidence="6">
    <location>
        <begin position="176"/>
        <end position="198"/>
    </location>
</feature>
<evidence type="ECO:0000256" key="3">
    <source>
        <dbReference type="ARBA" id="ARBA00022989"/>
    </source>
</evidence>
<feature type="transmembrane region" description="Helical" evidence="6">
    <location>
        <begin position="115"/>
        <end position="136"/>
    </location>
</feature>
<dbReference type="PANTHER" id="PTHR23501">
    <property type="entry name" value="MAJOR FACILITATOR SUPERFAMILY"/>
    <property type="match status" value="1"/>
</dbReference>
<comment type="subcellular location">
    <subcellularLocation>
        <location evidence="1">Membrane</location>
        <topology evidence="1">Multi-pass membrane protein</topology>
    </subcellularLocation>
</comment>
<evidence type="ECO:0000313" key="8">
    <source>
        <dbReference type="EMBL" id="CRL26995.1"/>
    </source>
</evidence>
<dbReference type="Proteomes" id="UP000053732">
    <property type="component" value="Unassembled WGS sequence"/>
</dbReference>
<keyword evidence="3 6" id="KW-1133">Transmembrane helix</keyword>
<evidence type="ECO:0000256" key="4">
    <source>
        <dbReference type="ARBA" id="ARBA00023136"/>
    </source>
</evidence>
<evidence type="ECO:0000313" key="9">
    <source>
        <dbReference type="Proteomes" id="UP000053732"/>
    </source>
</evidence>
<dbReference type="InterPro" id="IPR011701">
    <property type="entry name" value="MFS"/>
</dbReference>
<keyword evidence="9" id="KW-1185">Reference proteome</keyword>
<dbReference type="EMBL" id="HG793153">
    <property type="protein sequence ID" value="CRL26995.1"/>
    <property type="molecule type" value="Genomic_DNA"/>
</dbReference>
<dbReference type="Pfam" id="PF07690">
    <property type="entry name" value="MFS_1"/>
    <property type="match status" value="1"/>
</dbReference>
<dbReference type="GO" id="GO:0000329">
    <property type="term" value="C:fungal-type vacuole membrane"/>
    <property type="evidence" value="ECO:0007669"/>
    <property type="project" value="TreeGrafter"/>
</dbReference>
<feature type="transmembrane region" description="Helical" evidence="6">
    <location>
        <begin position="148"/>
        <end position="170"/>
    </location>
</feature>
<keyword evidence="4 6" id="KW-0472">Membrane</keyword>
<feature type="domain" description="Major facilitator superfamily (MFS) profile" evidence="7">
    <location>
        <begin position="25"/>
        <end position="508"/>
    </location>
</feature>
<dbReference type="AlphaFoldDB" id="A0A0G4PKQ8"/>
<dbReference type="STRING" id="1429867.A0A0G4PKQ8"/>
<feature type="transmembrane region" description="Helical" evidence="6">
    <location>
        <begin position="301"/>
        <end position="321"/>
    </location>
</feature>
<proteinExistence type="predicted"/>
<accession>A0A0G4PKQ8</accession>
<dbReference type="SUPFAM" id="SSF103473">
    <property type="entry name" value="MFS general substrate transporter"/>
    <property type="match status" value="1"/>
</dbReference>
<evidence type="ECO:0000256" key="6">
    <source>
        <dbReference type="SAM" id="Phobius"/>
    </source>
</evidence>
<dbReference type="PROSITE" id="PS50850">
    <property type="entry name" value="MFS"/>
    <property type="match status" value="1"/>
</dbReference>
<dbReference type="Gene3D" id="1.20.1250.20">
    <property type="entry name" value="MFS general substrate transporter like domains"/>
    <property type="match status" value="1"/>
</dbReference>
<feature type="transmembrane region" description="Helical" evidence="6">
    <location>
        <begin position="261"/>
        <end position="280"/>
    </location>
</feature>
<evidence type="ECO:0000256" key="2">
    <source>
        <dbReference type="ARBA" id="ARBA00022692"/>
    </source>
</evidence>
<protein>
    <submittedName>
        <fullName evidence="8">Sucrose/H+ symporter, plant</fullName>
    </submittedName>
</protein>
<feature type="transmembrane region" description="Helical" evidence="6">
    <location>
        <begin position="415"/>
        <end position="435"/>
    </location>
</feature>
<evidence type="ECO:0000256" key="1">
    <source>
        <dbReference type="ARBA" id="ARBA00004141"/>
    </source>
</evidence>
<keyword evidence="2 6" id="KW-0812">Transmembrane</keyword>
<evidence type="ECO:0000259" key="7">
    <source>
        <dbReference type="PROSITE" id="PS50850"/>
    </source>
</evidence>
<name>A0A0G4PKQ8_PENC3</name>
<feature type="transmembrane region" description="Helical" evidence="6">
    <location>
        <begin position="60"/>
        <end position="78"/>
    </location>
</feature>
<feature type="region of interest" description="Disordered" evidence="5">
    <location>
        <begin position="1"/>
        <end position="23"/>
    </location>
</feature>
<feature type="transmembrane region" description="Helical" evidence="6">
    <location>
        <begin position="341"/>
        <end position="367"/>
    </location>
</feature>
<sequence length="513" mass="55396">MTTQEQAALVASSQDEEHTNHKSSGLQVGKLAVGSLLLDESFVLTTGSDVASDLNASSSAAWLITGYNLGYILALPVYGQICDSTGPKRAILLALTVYGSGCLMTGVSQSIHLAVAGRIISGFGGAGMNELVSVILNEVHSFDRVAMLRSYVTTVSIIGITCGAPLGAFLTSWIGWQWAFLIHIPFAMICLIIISLSLSPKKPSTSVTPKLSYGSIDDRKAPESTPRKSFDILGLILLFISVTCFLAFVQLTQAENLENKSIFLTVCTAAFVGCFTAFCLNETRWAQDPMIHFSLLSPKKFGLIYSAQVLLGIAQFSMAPILGDYWVSSRGLSPSEGAMCWIPGTIGFASGSLVTGKLIQNFTLILVRWTIFEPHFWEILYSFPGWFGMGMLLSSQFAALSAAKPEQNAATSITTYYFAQQVGLMTGITAAKALLIKEMRRGLNVALKDQAGRAKLIDQIMGHRQLVGLVPPALAEPVRLVIQKSYCVSPAISLVSLLIAFFIVLKQRDVKTF</sequence>
<feature type="transmembrane region" description="Helical" evidence="6">
    <location>
        <begin position="90"/>
        <end position="109"/>
    </location>
</feature>
<dbReference type="InterPro" id="IPR020846">
    <property type="entry name" value="MFS_dom"/>
</dbReference>